<dbReference type="SUPFAM" id="SSF46689">
    <property type="entry name" value="Homeodomain-like"/>
    <property type="match status" value="1"/>
</dbReference>
<evidence type="ECO:0000256" key="2">
    <source>
        <dbReference type="PROSITE-ProRule" id="PRU00335"/>
    </source>
</evidence>
<feature type="DNA-binding region" description="H-T-H motif" evidence="2">
    <location>
        <begin position="29"/>
        <end position="48"/>
    </location>
</feature>
<name>A0A0R2LC61_9LACO</name>
<proteinExistence type="predicted"/>
<dbReference type="AlphaFoldDB" id="A0A0R2LC61"/>
<sequence length="192" mass="21860">MRKIDEQKQAAIVKAVYQITYDEGITNLSIAKIARSVGVSKATMYVYYDDKADMLSKIFLNVKHLIDDGLAELLAVNLPFKQRVQGALTNFADKFVEYPYETNFMNAIMDNPSLVNDGVIDQAMQMSKPLNDLFTEGVINKHWLTDDMEILIALLFAPLQEFTVTYFKRNMSVPQAKLTELIDILIRINVVE</sequence>
<feature type="domain" description="HTH tetR-type" evidence="3">
    <location>
        <begin position="6"/>
        <end position="66"/>
    </location>
</feature>
<evidence type="ECO:0000313" key="5">
    <source>
        <dbReference type="Proteomes" id="UP000051006"/>
    </source>
</evidence>
<evidence type="ECO:0000313" key="4">
    <source>
        <dbReference type="EMBL" id="KRN99448.1"/>
    </source>
</evidence>
<gene>
    <name evidence="4" type="ORF">IV57_GL002576</name>
</gene>
<dbReference type="STRING" id="993692.IV57_GL002576"/>
<protein>
    <recommendedName>
        <fullName evidence="3">HTH tetR-type domain-containing protein</fullName>
    </recommendedName>
</protein>
<evidence type="ECO:0000259" key="3">
    <source>
        <dbReference type="PROSITE" id="PS50977"/>
    </source>
</evidence>
<dbReference type="EMBL" id="JQCF01000009">
    <property type="protein sequence ID" value="KRN99448.1"/>
    <property type="molecule type" value="Genomic_DNA"/>
</dbReference>
<dbReference type="PATRIC" id="fig|993692.3.peg.2627"/>
<dbReference type="InterPro" id="IPR001647">
    <property type="entry name" value="HTH_TetR"/>
</dbReference>
<dbReference type="Gene3D" id="1.10.357.10">
    <property type="entry name" value="Tetracycline Repressor, domain 2"/>
    <property type="match status" value="1"/>
</dbReference>
<keyword evidence="1 2" id="KW-0238">DNA-binding</keyword>
<accession>A0A0R2LC61</accession>
<dbReference type="Pfam" id="PF00440">
    <property type="entry name" value="TetR_N"/>
    <property type="match status" value="1"/>
</dbReference>
<dbReference type="PROSITE" id="PS50977">
    <property type="entry name" value="HTH_TETR_2"/>
    <property type="match status" value="1"/>
</dbReference>
<evidence type="ECO:0000256" key="1">
    <source>
        <dbReference type="ARBA" id="ARBA00023125"/>
    </source>
</evidence>
<dbReference type="PRINTS" id="PR00455">
    <property type="entry name" value="HTHTETR"/>
</dbReference>
<organism evidence="4 5">
    <name type="scientific">Companilactobacillus kimchiensis</name>
    <dbReference type="NCBI Taxonomy" id="993692"/>
    <lineage>
        <taxon>Bacteria</taxon>
        <taxon>Bacillati</taxon>
        <taxon>Bacillota</taxon>
        <taxon>Bacilli</taxon>
        <taxon>Lactobacillales</taxon>
        <taxon>Lactobacillaceae</taxon>
        <taxon>Companilactobacillus</taxon>
    </lineage>
</organism>
<dbReference type="PANTHER" id="PTHR43479">
    <property type="entry name" value="ACREF/ENVCD OPERON REPRESSOR-RELATED"/>
    <property type="match status" value="1"/>
</dbReference>
<dbReference type="Proteomes" id="UP000051006">
    <property type="component" value="Unassembled WGS sequence"/>
</dbReference>
<reference evidence="4 5" key="1">
    <citation type="journal article" date="2015" name="Genome Announc.">
        <title>Expanding the biotechnology potential of lactobacilli through comparative genomics of 213 strains and associated genera.</title>
        <authorList>
            <person name="Sun Z."/>
            <person name="Harris H.M."/>
            <person name="McCann A."/>
            <person name="Guo C."/>
            <person name="Argimon S."/>
            <person name="Zhang W."/>
            <person name="Yang X."/>
            <person name="Jeffery I.B."/>
            <person name="Cooney J.C."/>
            <person name="Kagawa T.F."/>
            <person name="Liu W."/>
            <person name="Song Y."/>
            <person name="Salvetti E."/>
            <person name="Wrobel A."/>
            <person name="Rasinkangas P."/>
            <person name="Parkhill J."/>
            <person name="Rea M.C."/>
            <person name="O'Sullivan O."/>
            <person name="Ritari J."/>
            <person name="Douillard F.P."/>
            <person name="Paul Ross R."/>
            <person name="Yang R."/>
            <person name="Briner A.E."/>
            <person name="Felis G.E."/>
            <person name="de Vos W.M."/>
            <person name="Barrangou R."/>
            <person name="Klaenhammer T.R."/>
            <person name="Caufield P.W."/>
            <person name="Cui Y."/>
            <person name="Zhang H."/>
            <person name="O'Toole P.W."/>
        </authorList>
    </citation>
    <scope>NUCLEOTIDE SEQUENCE [LARGE SCALE GENOMIC DNA]</scope>
    <source>
        <strain evidence="4 5">DSM 24716</strain>
    </source>
</reference>
<keyword evidence="5" id="KW-1185">Reference proteome</keyword>
<comment type="caution">
    <text evidence="4">The sequence shown here is derived from an EMBL/GenBank/DDBJ whole genome shotgun (WGS) entry which is preliminary data.</text>
</comment>
<dbReference type="GO" id="GO:0003677">
    <property type="term" value="F:DNA binding"/>
    <property type="evidence" value="ECO:0007669"/>
    <property type="project" value="UniProtKB-UniRule"/>
</dbReference>
<dbReference type="RefSeq" id="WP_057880677.1">
    <property type="nucleotide sequence ID" value="NZ_JQCF01000009.1"/>
</dbReference>
<dbReference type="InterPro" id="IPR050624">
    <property type="entry name" value="HTH-type_Tx_Regulator"/>
</dbReference>
<dbReference type="InterPro" id="IPR009057">
    <property type="entry name" value="Homeodomain-like_sf"/>
</dbReference>
<dbReference type="OrthoDB" id="6430772at2"/>
<dbReference type="PANTHER" id="PTHR43479:SF11">
    <property type="entry name" value="ACREF_ENVCD OPERON REPRESSOR-RELATED"/>
    <property type="match status" value="1"/>
</dbReference>